<organism evidence="2 3">
    <name type="scientific">Georgenia yuyongxinii</name>
    <dbReference type="NCBI Taxonomy" id="2589797"/>
    <lineage>
        <taxon>Bacteria</taxon>
        <taxon>Bacillati</taxon>
        <taxon>Actinomycetota</taxon>
        <taxon>Actinomycetes</taxon>
        <taxon>Micrococcales</taxon>
        <taxon>Bogoriellaceae</taxon>
        <taxon>Georgenia</taxon>
    </lineage>
</organism>
<evidence type="ECO:0008006" key="4">
    <source>
        <dbReference type="Google" id="ProtNLM"/>
    </source>
</evidence>
<dbReference type="RefSeq" id="WP_143418361.1">
    <property type="nucleotide sequence ID" value="NZ_VJXR01000024.1"/>
</dbReference>
<feature type="compositionally biased region" description="Basic and acidic residues" evidence="1">
    <location>
        <begin position="359"/>
        <end position="381"/>
    </location>
</feature>
<feature type="region of interest" description="Disordered" evidence="1">
    <location>
        <begin position="359"/>
        <end position="517"/>
    </location>
</feature>
<feature type="compositionally biased region" description="Pro residues" evidence="1">
    <location>
        <begin position="447"/>
        <end position="460"/>
    </location>
</feature>
<feature type="compositionally biased region" description="Low complexity" evidence="1">
    <location>
        <begin position="426"/>
        <end position="446"/>
    </location>
</feature>
<dbReference type="Proteomes" id="UP000318693">
    <property type="component" value="Unassembled WGS sequence"/>
</dbReference>
<gene>
    <name evidence="2" type="ORF">FJ693_09835</name>
</gene>
<dbReference type="SUPFAM" id="SSF109604">
    <property type="entry name" value="HD-domain/PDEase-like"/>
    <property type="match status" value="1"/>
</dbReference>
<feature type="compositionally biased region" description="Basic residues" evidence="1">
    <location>
        <begin position="504"/>
        <end position="517"/>
    </location>
</feature>
<comment type="caution">
    <text evidence="2">The sequence shown here is derived from an EMBL/GenBank/DDBJ whole genome shotgun (WGS) entry which is preliminary data.</text>
</comment>
<name>A0A552WRF7_9MICO</name>
<evidence type="ECO:0000256" key="1">
    <source>
        <dbReference type="SAM" id="MobiDB-lite"/>
    </source>
</evidence>
<dbReference type="EMBL" id="VJXR01000024">
    <property type="protein sequence ID" value="TRW45370.1"/>
    <property type="molecule type" value="Genomic_DNA"/>
</dbReference>
<evidence type="ECO:0000313" key="3">
    <source>
        <dbReference type="Proteomes" id="UP000318693"/>
    </source>
</evidence>
<accession>A0A552WRF7</accession>
<dbReference type="InterPro" id="IPR009218">
    <property type="entry name" value="HD_phosphohydro"/>
</dbReference>
<feature type="compositionally biased region" description="Basic and acidic residues" evidence="1">
    <location>
        <begin position="493"/>
        <end position="503"/>
    </location>
</feature>
<sequence>MGVTDVPQWLPSAFVRSVLAVGATADREAIEETCRRLLTRWQEPDRHFHNLKHLVDVLARVDELAEETHHPDVVRLAAWYHGAVFNATATKAYARSGGEDELASADLVKEDLSALGVPAKVTARIADLILNLRRHDADPKDIDSLALCDADLAILAAEPQRYRAYRHAVREEYAHLPTRHYVEGRAAIVNKLLGRRHLFLSPLGAQWEDTARENLRAELERLKGELAKMGEPQPGDSVVEAEAAQGFVPDAARSDVGASRLARPDHVGVLHFAPSPVTVDDAAPVPPRLRGAAVLPGEAPVKEDLGRPIAPRSSSLESLPDDLGALGARAREERLADDRRQVAHSSRERIDLAVQLAKERVERARGERDRLQAARAERDEATAAFRERRHVRTYSAPSPDREAEEDGITDAEPARPPAMPERAELTAGPSTAGSSTAGPSTAARPLPAGPLPAGPLPGEPPRGGSPTAASPGESLDASEPATTERVFQVPQHGMEREPELFERPRRKGDKKREKRPR</sequence>
<reference evidence="2 3" key="1">
    <citation type="submission" date="2019-07" db="EMBL/GenBank/DDBJ databases">
        <title>Georgenia wutianyii sp. nov. and Georgenia *** sp. nov. isolated from plateau pika (Ochotona curzoniae) in the Qinghai-Tibet plateau of China.</title>
        <authorList>
            <person name="Tian Z."/>
        </authorList>
    </citation>
    <scope>NUCLEOTIDE SEQUENCE [LARGE SCALE GENOMIC DNA]</scope>
    <source>
        <strain evidence="2 3">Z446</strain>
    </source>
</reference>
<evidence type="ECO:0000313" key="2">
    <source>
        <dbReference type="EMBL" id="TRW45370.1"/>
    </source>
</evidence>
<protein>
    <recommendedName>
        <fullName evidence="4">Metal-dependent HD superfamily phosphohydrolase</fullName>
    </recommendedName>
</protein>
<dbReference type="PANTHER" id="PTHR21174:SF0">
    <property type="entry name" value="HD PHOSPHOHYDROLASE FAMILY PROTEIN-RELATED"/>
    <property type="match status" value="1"/>
</dbReference>
<keyword evidence="3" id="KW-1185">Reference proteome</keyword>
<dbReference type="AlphaFoldDB" id="A0A552WRF7"/>
<dbReference type="PANTHER" id="PTHR21174">
    <property type="match status" value="1"/>
</dbReference>
<dbReference type="Gene3D" id="1.10.3210.10">
    <property type="entry name" value="Hypothetical protein af1432"/>
    <property type="match status" value="1"/>
</dbReference>
<proteinExistence type="predicted"/>